<feature type="compositionally biased region" description="Low complexity" evidence="1">
    <location>
        <begin position="244"/>
        <end position="266"/>
    </location>
</feature>
<dbReference type="InParanoid" id="A0A0G4EUM4"/>
<feature type="region of interest" description="Disordered" evidence="1">
    <location>
        <begin position="285"/>
        <end position="321"/>
    </location>
</feature>
<dbReference type="AlphaFoldDB" id="A0A0G4EUM4"/>
<keyword evidence="3" id="KW-1185">Reference proteome</keyword>
<feature type="compositionally biased region" description="Basic and acidic residues" evidence="1">
    <location>
        <begin position="163"/>
        <end position="180"/>
    </location>
</feature>
<feature type="region of interest" description="Disordered" evidence="1">
    <location>
        <begin position="236"/>
        <end position="271"/>
    </location>
</feature>
<evidence type="ECO:0000313" key="3">
    <source>
        <dbReference type="Proteomes" id="UP000041254"/>
    </source>
</evidence>
<feature type="region of interest" description="Disordered" evidence="1">
    <location>
        <begin position="112"/>
        <end position="180"/>
    </location>
</feature>
<name>A0A0G4EUM4_VITBC</name>
<sequence>MEVFTLTGPEFTLADEVLHLVPYVHLDGLVDGCIGMREGESRLVKVSTAGSSGGAEQGAADAELEQRGRRRRRGADGTACVHVYMDGCSCCSTWAREVPDLTDALARQAGARRHDAQGAAEPSGGQAAQAVPGGMTGSAIFAPASSPPCSTAPTSPSQPETLIVEHGKGKSEASKGHDVSKVTKAAALSDYLRRRQAAITQELQASFILDEIAEREGLTVAPDELQINIDTVQQDMKTRNPECSRSSRQCSWRSGSSTGSQRGRQSAGFTRPNCMAAISTTGWTRSCARRKPPRRQPTPRQTPATAPNAAEAHVDSGCSGPAGAADHEQSLVMWCQDLTCIDFTD</sequence>
<dbReference type="Proteomes" id="UP000041254">
    <property type="component" value="Unassembled WGS sequence"/>
</dbReference>
<dbReference type="VEuPathDB" id="CryptoDB:Vbra_13402"/>
<reference evidence="2 3" key="1">
    <citation type="submission" date="2014-11" db="EMBL/GenBank/DDBJ databases">
        <authorList>
            <person name="Zhu J."/>
            <person name="Qi W."/>
            <person name="Song R."/>
        </authorList>
    </citation>
    <scope>NUCLEOTIDE SEQUENCE [LARGE SCALE GENOMIC DNA]</scope>
</reference>
<feature type="compositionally biased region" description="Low complexity" evidence="1">
    <location>
        <begin position="142"/>
        <end position="157"/>
    </location>
</feature>
<protein>
    <submittedName>
        <fullName evidence="2">Uncharacterized protein</fullName>
    </submittedName>
</protein>
<feature type="compositionally biased region" description="Low complexity" evidence="1">
    <location>
        <begin position="298"/>
        <end position="310"/>
    </location>
</feature>
<accession>A0A0G4EUM4</accession>
<feature type="region of interest" description="Disordered" evidence="1">
    <location>
        <begin position="48"/>
        <end position="76"/>
    </location>
</feature>
<evidence type="ECO:0000313" key="2">
    <source>
        <dbReference type="EMBL" id="CEM02015.1"/>
    </source>
</evidence>
<evidence type="ECO:0000256" key="1">
    <source>
        <dbReference type="SAM" id="MobiDB-lite"/>
    </source>
</evidence>
<gene>
    <name evidence="2" type="ORF">Vbra_13402</name>
</gene>
<dbReference type="EMBL" id="CDMY01000316">
    <property type="protein sequence ID" value="CEM02015.1"/>
    <property type="molecule type" value="Genomic_DNA"/>
</dbReference>
<organism evidence="2 3">
    <name type="scientific">Vitrella brassicaformis (strain CCMP3155)</name>
    <dbReference type="NCBI Taxonomy" id="1169540"/>
    <lineage>
        <taxon>Eukaryota</taxon>
        <taxon>Sar</taxon>
        <taxon>Alveolata</taxon>
        <taxon>Colpodellida</taxon>
        <taxon>Vitrellaceae</taxon>
        <taxon>Vitrella</taxon>
    </lineage>
</organism>
<proteinExistence type="predicted"/>